<dbReference type="EMBL" id="CP042817">
    <property type="protein sequence ID" value="QEJ98260.1"/>
    <property type="molecule type" value="Genomic_DNA"/>
</dbReference>
<comment type="function">
    <text evidence="1">Required for the efficient initiation of filament assembly.</text>
</comment>
<dbReference type="GO" id="GO:0044780">
    <property type="term" value="P:bacterial-type flagellum assembly"/>
    <property type="evidence" value="ECO:0007669"/>
    <property type="project" value="InterPro"/>
</dbReference>
<dbReference type="GeneID" id="57753164"/>
<evidence type="ECO:0000313" key="6">
    <source>
        <dbReference type="Proteomes" id="UP000042527"/>
    </source>
</evidence>
<evidence type="ECO:0000313" key="4">
    <source>
        <dbReference type="EMBL" id="CEM61567.1"/>
    </source>
</evidence>
<dbReference type="OrthoDB" id="359716at2"/>
<dbReference type="InterPro" id="IPR007809">
    <property type="entry name" value="FlgN-like"/>
</dbReference>
<evidence type="ECO:0000256" key="2">
    <source>
        <dbReference type="ARBA" id="ARBA00007703"/>
    </source>
</evidence>
<sequence>MEPNAMIENLTSILNCQIETITKLTDVQQKMYAQVRSRSWEGIEGFVARAENLAREFSTLDKQCFLALQKINPYSDEPVDFETFIAQCTKEDAAELRKLYADLKRKVFRSKIENDVFNTYVGHARSLMEGMVDAVITENKTAFYTNTGAPTSAPAGSFLIDKSF</sequence>
<dbReference type="Proteomes" id="UP000042527">
    <property type="component" value="Unassembled WGS sequence"/>
</dbReference>
<comment type="similarity">
    <text evidence="2">Belongs to the FlgN family.</text>
</comment>
<dbReference type="Gene3D" id="1.20.58.300">
    <property type="entry name" value="FlgN-like"/>
    <property type="match status" value="1"/>
</dbReference>
<dbReference type="SUPFAM" id="SSF140566">
    <property type="entry name" value="FlgN-like"/>
    <property type="match status" value="1"/>
</dbReference>
<evidence type="ECO:0000256" key="1">
    <source>
        <dbReference type="ARBA" id="ARBA00002397"/>
    </source>
</evidence>
<accession>A0A0B7GVJ3</accession>
<dbReference type="EMBL" id="CDNC01000012">
    <property type="protein sequence ID" value="CEM61567.1"/>
    <property type="molecule type" value="Genomic_DNA"/>
</dbReference>
<gene>
    <name evidence="5" type="ORF">FUT82_09795</name>
    <name evidence="4" type="ORF">TPHV1_20104</name>
</gene>
<protein>
    <recommendedName>
        <fullName evidence="8">Flagellar protein FlgN</fullName>
    </recommendedName>
</protein>
<dbReference type="RefSeq" id="WP_024752575.1">
    <property type="nucleotide sequence ID" value="NZ_CDNC01000012.1"/>
</dbReference>
<organism evidence="4 6">
    <name type="scientific">Treponema phagedenis</name>
    <dbReference type="NCBI Taxonomy" id="162"/>
    <lineage>
        <taxon>Bacteria</taxon>
        <taxon>Pseudomonadati</taxon>
        <taxon>Spirochaetota</taxon>
        <taxon>Spirochaetia</taxon>
        <taxon>Spirochaetales</taxon>
        <taxon>Treponemataceae</taxon>
        <taxon>Treponema</taxon>
    </lineage>
</organism>
<name>A0A0B7GVJ3_TREPH</name>
<reference evidence="5 7" key="3">
    <citation type="submission" date="2019-08" db="EMBL/GenBank/DDBJ databases">
        <authorList>
            <person name="Kuhnert P."/>
        </authorList>
    </citation>
    <scope>NUCLEOTIDE SEQUENCE [LARGE SCALE GENOMIC DNA]</scope>
    <source>
        <strain evidence="5 7">B36.5</strain>
    </source>
</reference>
<evidence type="ECO:0000313" key="7">
    <source>
        <dbReference type="Proteomes" id="UP000323594"/>
    </source>
</evidence>
<dbReference type="Pfam" id="PF05130">
    <property type="entry name" value="FlgN"/>
    <property type="match status" value="1"/>
</dbReference>
<dbReference type="InterPro" id="IPR036679">
    <property type="entry name" value="FlgN-like_sf"/>
</dbReference>
<evidence type="ECO:0000313" key="5">
    <source>
        <dbReference type="EMBL" id="QEJ98260.1"/>
    </source>
</evidence>
<reference evidence="6" key="2">
    <citation type="submission" date="2015-01" db="EMBL/GenBank/DDBJ databases">
        <authorList>
            <person name="Manzoor Shahid"/>
            <person name="Zubair Saima"/>
        </authorList>
    </citation>
    <scope>NUCLEOTIDE SEQUENCE [LARGE SCALE GENOMIC DNA]</scope>
    <source>
        <strain evidence="6">V1</strain>
    </source>
</reference>
<evidence type="ECO:0008006" key="8">
    <source>
        <dbReference type="Google" id="ProtNLM"/>
    </source>
</evidence>
<dbReference type="Proteomes" id="UP000323594">
    <property type="component" value="Chromosome"/>
</dbReference>
<keyword evidence="3" id="KW-1005">Bacterial flagellum biogenesis</keyword>
<reference evidence="4" key="1">
    <citation type="submission" date="2015-01" db="EMBL/GenBank/DDBJ databases">
        <authorList>
            <person name="Xiang T."/>
            <person name="Song Y."/>
            <person name="Huang L."/>
            <person name="Wang B."/>
            <person name="Wu P."/>
        </authorList>
    </citation>
    <scope>NUCLEOTIDE SEQUENCE [LARGE SCALE GENOMIC DNA]</scope>
    <source>
        <strain evidence="4">V1</strain>
    </source>
</reference>
<evidence type="ECO:0000256" key="3">
    <source>
        <dbReference type="ARBA" id="ARBA00022795"/>
    </source>
</evidence>
<dbReference type="AlphaFoldDB" id="A0A0B7GVJ3"/>
<proteinExistence type="inferred from homology"/>
<keyword evidence="6" id="KW-1185">Reference proteome</keyword>